<dbReference type="Gene3D" id="2.60.120.590">
    <property type="entry name" value="Alpha-ketoglutarate-dependent dioxygenase AlkB-like"/>
    <property type="match status" value="1"/>
</dbReference>
<organism evidence="2 3">
    <name type="scientific">Hondaea fermentalgiana</name>
    <dbReference type="NCBI Taxonomy" id="2315210"/>
    <lineage>
        <taxon>Eukaryota</taxon>
        <taxon>Sar</taxon>
        <taxon>Stramenopiles</taxon>
        <taxon>Bigyra</taxon>
        <taxon>Labyrinthulomycetes</taxon>
        <taxon>Thraustochytrida</taxon>
        <taxon>Thraustochytriidae</taxon>
        <taxon>Hondaea</taxon>
    </lineage>
</organism>
<evidence type="ECO:0000313" key="2">
    <source>
        <dbReference type="EMBL" id="GBG29197.1"/>
    </source>
</evidence>
<evidence type="ECO:0000256" key="1">
    <source>
        <dbReference type="SAM" id="MobiDB-lite"/>
    </source>
</evidence>
<evidence type="ECO:0000313" key="3">
    <source>
        <dbReference type="Proteomes" id="UP000241890"/>
    </source>
</evidence>
<dbReference type="InParanoid" id="A0A2R5GE38"/>
<dbReference type="Proteomes" id="UP000241890">
    <property type="component" value="Unassembled WGS sequence"/>
</dbReference>
<protein>
    <submittedName>
        <fullName evidence="2">Uncharacterized protein</fullName>
    </submittedName>
</protein>
<gene>
    <name evidence="2" type="ORF">FCC1311_054192</name>
</gene>
<dbReference type="OrthoDB" id="46856at2759"/>
<dbReference type="AlphaFoldDB" id="A0A2R5GE38"/>
<dbReference type="EMBL" id="BEYU01000053">
    <property type="protein sequence ID" value="GBG29197.1"/>
    <property type="molecule type" value="Genomic_DNA"/>
</dbReference>
<keyword evidence="3" id="KW-1185">Reference proteome</keyword>
<sequence>MAEASAEEGMGSARVRFARTEDGTRLRPLWVLLPGHLDEHAMDALLESVDTRVAAARETQAGRLLGESLRAVGLEMQAISQPVCKLPLLVKFAHTAFAAATNACKIAYAARHGAEQQKNSIVAELSSDVNAARDLDLDLDMSGLDRERETLTSLGWLYGPKSSMVAHHDTPTFAGSQDEWLVSFNAGLTMIFEADGEELPLSHGDVVVMDTLAVKHGVRRIIPDSAPSHCSLQDARLGLLLWSSFNPDVEARAALAADEMAAAEGVSGLFPSDSEDDEVDEEGEDN</sequence>
<proteinExistence type="predicted"/>
<reference evidence="2 3" key="1">
    <citation type="submission" date="2017-12" db="EMBL/GenBank/DDBJ databases">
        <title>Sequencing, de novo assembly and annotation of complete genome of a new Thraustochytrid species, strain FCC1311.</title>
        <authorList>
            <person name="Sedici K."/>
            <person name="Godart F."/>
            <person name="Aiese Cigliano R."/>
            <person name="Sanseverino W."/>
            <person name="Barakat M."/>
            <person name="Ortet P."/>
            <person name="Marechal E."/>
            <person name="Cagnac O."/>
            <person name="Amato A."/>
        </authorList>
    </citation>
    <scope>NUCLEOTIDE SEQUENCE [LARGE SCALE GENOMIC DNA]</scope>
</reference>
<dbReference type="InterPro" id="IPR037151">
    <property type="entry name" value="AlkB-like_sf"/>
</dbReference>
<comment type="caution">
    <text evidence="2">The sequence shown here is derived from an EMBL/GenBank/DDBJ whole genome shotgun (WGS) entry which is preliminary data.</text>
</comment>
<accession>A0A2R5GE38</accession>
<name>A0A2R5GE38_9STRA</name>
<feature type="compositionally biased region" description="Acidic residues" evidence="1">
    <location>
        <begin position="273"/>
        <end position="286"/>
    </location>
</feature>
<feature type="region of interest" description="Disordered" evidence="1">
    <location>
        <begin position="265"/>
        <end position="286"/>
    </location>
</feature>
<dbReference type="SUPFAM" id="SSF51197">
    <property type="entry name" value="Clavaminate synthase-like"/>
    <property type="match status" value="1"/>
</dbReference>